<evidence type="ECO:0000313" key="1">
    <source>
        <dbReference type="EMBL" id="ELR65835.1"/>
    </source>
</evidence>
<dbReference type="EMBL" id="AMZO01000016">
    <property type="protein sequence ID" value="ELR65835.1"/>
    <property type="molecule type" value="Genomic_DNA"/>
</dbReference>
<reference evidence="1 2" key="1">
    <citation type="submission" date="2012-12" db="EMBL/GenBank/DDBJ databases">
        <title>Genome Assembly of Photobacterium sp. AK15.</title>
        <authorList>
            <person name="Khatri I."/>
            <person name="Vaidya B."/>
            <person name="Srinivas T.N.R."/>
            <person name="Subramanian S."/>
            <person name="Pinnaka A."/>
        </authorList>
    </citation>
    <scope>NUCLEOTIDE SEQUENCE [LARGE SCALE GENOMIC DNA]</scope>
    <source>
        <strain evidence="1 2">AK15</strain>
    </source>
</reference>
<organism evidence="1 2">
    <name type="scientific">Photobacterium marinum</name>
    <dbReference type="NCBI Taxonomy" id="1056511"/>
    <lineage>
        <taxon>Bacteria</taxon>
        <taxon>Pseudomonadati</taxon>
        <taxon>Pseudomonadota</taxon>
        <taxon>Gammaproteobacteria</taxon>
        <taxon>Vibrionales</taxon>
        <taxon>Vibrionaceae</taxon>
        <taxon>Photobacterium</taxon>
    </lineage>
</organism>
<protein>
    <submittedName>
        <fullName evidence="1">Uncharacterized protein</fullName>
    </submittedName>
</protein>
<dbReference type="AlphaFoldDB" id="L8JAE6"/>
<sequence>MFVTYGLSWADFVRCGADCEQLLALGDPLVTEVVTRYRKASWEGKKDKPSVIVGRGDSI</sequence>
<keyword evidence="2" id="KW-1185">Reference proteome</keyword>
<evidence type="ECO:0000313" key="2">
    <source>
        <dbReference type="Proteomes" id="UP000011134"/>
    </source>
</evidence>
<name>L8JAE6_9GAMM</name>
<accession>L8JAE6</accession>
<dbReference type="PATRIC" id="fig|1056511.3.peg.2415"/>
<proteinExistence type="predicted"/>
<gene>
    <name evidence="1" type="ORF">C942_00922</name>
</gene>
<comment type="caution">
    <text evidence="1">The sequence shown here is derived from an EMBL/GenBank/DDBJ whole genome shotgun (WGS) entry which is preliminary data.</text>
</comment>
<dbReference type="Proteomes" id="UP000011134">
    <property type="component" value="Unassembled WGS sequence"/>
</dbReference>